<dbReference type="EMBL" id="UINC01155831">
    <property type="protein sequence ID" value="SVD51912.1"/>
    <property type="molecule type" value="Genomic_DNA"/>
</dbReference>
<name>A0A382VZF1_9ZZZZ</name>
<accession>A0A382VZF1</accession>
<proteinExistence type="predicted"/>
<dbReference type="AlphaFoldDB" id="A0A382VZF1"/>
<protein>
    <submittedName>
        <fullName evidence="1">Uncharacterized protein</fullName>
    </submittedName>
</protein>
<sequence length="125" mass="13965">MHLQIVQQGGAMKACVQSILAIFLILASYGDIKGSELDYSTTQIRKMWYVCSSVFRVNYPRIPEQLKIVLCDCYVNHLREKYSAKEVLKLSKEESGKLGAEVAQVCKIPELIIINITSSIPKGAT</sequence>
<organism evidence="1">
    <name type="scientific">marine metagenome</name>
    <dbReference type="NCBI Taxonomy" id="408172"/>
    <lineage>
        <taxon>unclassified sequences</taxon>
        <taxon>metagenomes</taxon>
        <taxon>ecological metagenomes</taxon>
    </lineage>
</organism>
<gene>
    <name evidence="1" type="ORF">METZ01_LOCUS404766</name>
</gene>
<reference evidence="1" key="1">
    <citation type="submission" date="2018-05" db="EMBL/GenBank/DDBJ databases">
        <authorList>
            <person name="Lanie J.A."/>
            <person name="Ng W.-L."/>
            <person name="Kazmierczak K.M."/>
            <person name="Andrzejewski T.M."/>
            <person name="Davidsen T.M."/>
            <person name="Wayne K.J."/>
            <person name="Tettelin H."/>
            <person name="Glass J.I."/>
            <person name="Rusch D."/>
            <person name="Podicherti R."/>
            <person name="Tsui H.-C.T."/>
            <person name="Winkler M.E."/>
        </authorList>
    </citation>
    <scope>NUCLEOTIDE SEQUENCE</scope>
</reference>
<evidence type="ECO:0000313" key="1">
    <source>
        <dbReference type="EMBL" id="SVD51912.1"/>
    </source>
</evidence>